<protein>
    <recommendedName>
        <fullName evidence="2">Ubiquitin-like domain-containing protein</fullName>
    </recommendedName>
</protein>
<proteinExistence type="predicted"/>
<evidence type="ECO:0000256" key="1">
    <source>
        <dbReference type="SAM" id="MobiDB-lite"/>
    </source>
</evidence>
<dbReference type="PANTHER" id="PTHR13169:SF0">
    <property type="entry name" value="UBIQUITIN-LIKE PROTEIN 3"/>
    <property type="match status" value="1"/>
</dbReference>
<dbReference type="SUPFAM" id="SSF54236">
    <property type="entry name" value="Ubiquitin-like"/>
    <property type="match status" value="1"/>
</dbReference>
<keyword evidence="4" id="KW-1185">Reference proteome</keyword>
<feature type="compositionally biased region" description="Low complexity" evidence="1">
    <location>
        <begin position="441"/>
        <end position="455"/>
    </location>
</feature>
<feature type="compositionally biased region" description="Low complexity" evidence="1">
    <location>
        <begin position="638"/>
        <end position="654"/>
    </location>
</feature>
<evidence type="ECO:0000313" key="3">
    <source>
        <dbReference type="EMBL" id="KAK7457890.1"/>
    </source>
</evidence>
<feature type="region of interest" description="Disordered" evidence="1">
    <location>
        <begin position="690"/>
        <end position="709"/>
    </location>
</feature>
<feature type="region of interest" description="Disordered" evidence="1">
    <location>
        <begin position="107"/>
        <end position="191"/>
    </location>
</feature>
<feature type="region of interest" description="Disordered" evidence="1">
    <location>
        <begin position="541"/>
        <end position="616"/>
    </location>
</feature>
<dbReference type="InterPro" id="IPR040015">
    <property type="entry name" value="UBL3-like"/>
</dbReference>
<feature type="compositionally biased region" description="Acidic residues" evidence="1">
    <location>
        <begin position="112"/>
        <end position="126"/>
    </location>
</feature>
<dbReference type="PROSITE" id="PS50053">
    <property type="entry name" value="UBIQUITIN_2"/>
    <property type="match status" value="1"/>
</dbReference>
<dbReference type="Pfam" id="PF13881">
    <property type="entry name" value="Rad60-SLD_2"/>
    <property type="match status" value="1"/>
</dbReference>
<dbReference type="PANTHER" id="PTHR13169">
    <property type="entry name" value="UBIQUITIN-LIKE PROTEIN 3 HCG-1 PROTEIN"/>
    <property type="match status" value="1"/>
</dbReference>
<reference evidence="3 4" key="1">
    <citation type="submission" date="2024-01" db="EMBL/GenBank/DDBJ databases">
        <title>A draft genome for the cacao thread blight pathogen Marasmiellus scandens.</title>
        <authorList>
            <person name="Baruah I.K."/>
            <person name="Leung J."/>
            <person name="Bukari Y."/>
            <person name="Amoako-Attah I."/>
            <person name="Meinhardt L.W."/>
            <person name="Bailey B.A."/>
            <person name="Cohen S.P."/>
        </authorList>
    </citation>
    <scope>NUCLEOTIDE SEQUENCE [LARGE SCALE GENOMIC DNA]</scope>
    <source>
        <strain evidence="3 4">GH-19</strain>
    </source>
</reference>
<feature type="region of interest" description="Disordered" evidence="1">
    <location>
        <begin position="305"/>
        <end position="352"/>
    </location>
</feature>
<comment type="caution">
    <text evidence="3">The sequence shown here is derived from an EMBL/GenBank/DDBJ whole genome shotgun (WGS) entry which is preliminary data.</text>
</comment>
<dbReference type="InterPro" id="IPR029071">
    <property type="entry name" value="Ubiquitin-like_domsf"/>
</dbReference>
<feature type="compositionally biased region" description="Pro residues" evidence="1">
    <location>
        <begin position="552"/>
        <end position="568"/>
    </location>
</feature>
<feature type="compositionally biased region" description="Low complexity" evidence="1">
    <location>
        <begin position="140"/>
        <end position="165"/>
    </location>
</feature>
<accession>A0ABR1JF52</accession>
<dbReference type="Proteomes" id="UP001498398">
    <property type="component" value="Unassembled WGS sequence"/>
</dbReference>
<dbReference type="InterPro" id="IPR000626">
    <property type="entry name" value="Ubiquitin-like_dom"/>
</dbReference>
<gene>
    <name evidence="3" type="ORF">VKT23_010234</name>
</gene>
<feature type="compositionally biased region" description="Basic and acidic residues" evidence="1">
    <location>
        <begin position="390"/>
        <end position="429"/>
    </location>
</feature>
<evidence type="ECO:0000313" key="4">
    <source>
        <dbReference type="Proteomes" id="UP001498398"/>
    </source>
</evidence>
<feature type="region of interest" description="Disordered" evidence="1">
    <location>
        <begin position="635"/>
        <end position="675"/>
    </location>
</feature>
<dbReference type="Gene3D" id="3.10.20.90">
    <property type="entry name" value="Phosphatidylinositol 3-kinase Catalytic Subunit, Chain A, domain 1"/>
    <property type="match status" value="1"/>
</dbReference>
<feature type="domain" description="Ubiquitin-like" evidence="2">
    <location>
        <begin position="472"/>
        <end position="541"/>
    </location>
</feature>
<feature type="compositionally biased region" description="Polar residues" evidence="1">
    <location>
        <begin position="66"/>
        <end position="82"/>
    </location>
</feature>
<feature type="compositionally biased region" description="Low complexity" evidence="1">
    <location>
        <begin position="542"/>
        <end position="551"/>
    </location>
</feature>
<feature type="region of interest" description="Disordered" evidence="1">
    <location>
        <begin position="1"/>
        <end position="85"/>
    </location>
</feature>
<feature type="region of interest" description="Disordered" evidence="1">
    <location>
        <begin position="378"/>
        <end position="455"/>
    </location>
</feature>
<dbReference type="EMBL" id="JBANRG010000019">
    <property type="protein sequence ID" value="KAK7457890.1"/>
    <property type="molecule type" value="Genomic_DNA"/>
</dbReference>
<dbReference type="InterPro" id="IPR039540">
    <property type="entry name" value="UBL3-like_ubiquitin_dom"/>
</dbReference>
<evidence type="ECO:0000259" key="2">
    <source>
        <dbReference type="PROSITE" id="PS50053"/>
    </source>
</evidence>
<feature type="compositionally biased region" description="Low complexity" evidence="1">
    <location>
        <begin position="569"/>
        <end position="587"/>
    </location>
</feature>
<sequence length="716" mass="75731">MHTDMHSVTRTDNSYSSPSSSSSATSRSPSSTSLISPSPSSRKSPSQTLTLNLTLALGPKPPTPLHRSSSVPNMSPTASKPNTPARMYAAGHGLEELDTPTRKKNSLFYTGDESESEVEFEKEEEEMSMKGEMEERDYYPTATPTTTTNNPSTAPATPTRPSTSTLPARVLYDPSSEPINHSSDSHAHEPLNRELKTEQSILGDGMIRTHIDHNNNRDDSFLFHVPAPTISVDTSTATPTATIATTNTTTIPNDLEQDETDSITSTTRLPLPRTHTSPTALASTGSFPNLNPHIFPHLYTAIGNGRPSTSHTPSGAARVSFSQSLHNGDRPGSAHAHFSPLHGHGHSGHSHLGSAYNSAFNSTTTSARTSLTRIDALAMENPDSDMGRPLGEEEIARREEERQRMEQEGRERSERETGAEVQEEARVESAPEATSADAPAPLTESTTVPSSVPVVPATESQAQVQITMEPKIPLTFLLITGARRSMSFDPETTVGRVKELIWGGWPEEFPASDKPPTPSYLRLLHLGKILQDEDTLTRLKFPSYTPSYSSPTAPPPSTSPTDPAPSAPSSPTSATSPSSLPAPMPLTIIHLSIRPHGPGIPPLSEDGNGLPKKKGMSIRRRSLFSGVQVPPLSLAVFNSNNNNGNGPTSPTSPSAGGGAGGEAQSPTQGQVGVVGTTGLEGGVVASAVVSSSAPAPPVDAGDEHGRSRGGGCCVIC</sequence>
<feature type="region of interest" description="Disordered" evidence="1">
    <location>
        <begin position="262"/>
        <end position="286"/>
    </location>
</feature>
<organism evidence="3 4">
    <name type="scientific">Marasmiellus scandens</name>
    <dbReference type="NCBI Taxonomy" id="2682957"/>
    <lineage>
        <taxon>Eukaryota</taxon>
        <taxon>Fungi</taxon>
        <taxon>Dikarya</taxon>
        <taxon>Basidiomycota</taxon>
        <taxon>Agaricomycotina</taxon>
        <taxon>Agaricomycetes</taxon>
        <taxon>Agaricomycetidae</taxon>
        <taxon>Agaricales</taxon>
        <taxon>Marasmiineae</taxon>
        <taxon>Omphalotaceae</taxon>
        <taxon>Marasmiellus</taxon>
    </lineage>
</organism>
<feature type="compositionally biased region" description="Basic and acidic residues" evidence="1">
    <location>
        <begin position="127"/>
        <end position="138"/>
    </location>
</feature>
<feature type="compositionally biased region" description="Low complexity" evidence="1">
    <location>
        <begin position="14"/>
        <end position="46"/>
    </location>
</feature>
<name>A0ABR1JF52_9AGAR</name>